<feature type="transmembrane region" description="Helical" evidence="6">
    <location>
        <begin position="146"/>
        <end position="167"/>
    </location>
</feature>
<keyword evidence="2 6" id="KW-0812">Transmembrane</keyword>
<dbReference type="Proteomes" id="UP001595833">
    <property type="component" value="Unassembled WGS sequence"/>
</dbReference>
<keyword evidence="5" id="KW-0046">Antibiotic resistance</keyword>
<feature type="transmembrane region" description="Helical" evidence="6">
    <location>
        <begin position="62"/>
        <end position="83"/>
    </location>
</feature>
<feature type="transmembrane region" description="Helical" evidence="6">
    <location>
        <begin position="117"/>
        <end position="140"/>
    </location>
</feature>
<keyword evidence="4 6" id="KW-0472">Membrane</keyword>
<protein>
    <recommendedName>
        <fullName evidence="6">Transport permease protein</fullName>
    </recommendedName>
</protein>
<dbReference type="InterPro" id="IPR047817">
    <property type="entry name" value="ABC2_TM_bact-type"/>
</dbReference>
<dbReference type="InterPro" id="IPR000412">
    <property type="entry name" value="ABC_2_transport"/>
</dbReference>
<reference evidence="9" key="1">
    <citation type="journal article" date="2019" name="Int. J. Syst. Evol. Microbiol.">
        <title>The Global Catalogue of Microorganisms (GCM) 10K type strain sequencing project: providing services to taxonomists for standard genome sequencing and annotation.</title>
        <authorList>
            <consortium name="The Broad Institute Genomics Platform"/>
            <consortium name="The Broad Institute Genome Sequencing Center for Infectious Disease"/>
            <person name="Wu L."/>
            <person name="Ma J."/>
        </authorList>
    </citation>
    <scope>NUCLEOTIDE SEQUENCE [LARGE SCALE GENOMIC DNA]</scope>
    <source>
        <strain evidence="9">KCTC 12848</strain>
    </source>
</reference>
<organism evidence="8 9">
    <name type="scientific">Saccharothrix xinjiangensis</name>
    <dbReference type="NCBI Taxonomy" id="204798"/>
    <lineage>
        <taxon>Bacteria</taxon>
        <taxon>Bacillati</taxon>
        <taxon>Actinomycetota</taxon>
        <taxon>Actinomycetes</taxon>
        <taxon>Pseudonocardiales</taxon>
        <taxon>Pseudonocardiaceae</taxon>
        <taxon>Saccharothrix</taxon>
    </lineage>
</organism>
<evidence type="ECO:0000256" key="3">
    <source>
        <dbReference type="ARBA" id="ARBA00022989"/>
    </source>
</evidence>
<feature type="transmembrane region" description="Helical" evidence="6">
    <location>
        <begin position="234"/>
        <end position="252"/>
    </location>
</feature>
<evidence type="ECO:0000313" key="8">
    <source>
        <dbReference type="EMBL" id="MFC5053801.1"/>
    </source>
</evidence>
<evidence type="ECO:0000256" key="2">
    <source>
        <dbReference type="ARBA" id="ARBA00022692"/>
    </source>
</evidence>
<dbReference type="InterPro" id="IPR013525">
    <property type="entry name" value="ABC2_TM"/>
</dbReference>
<comment type="caution">
    <text evidence="8">The sequence shown here is derived from an EMBL/GenBank/DDBJ whole genome shotgun (WGS) entry which is preliminary data.</text>
</comment>
<dbReference type="PIRSF" id="PIRSF006648">
    <property type="entry name" value="DrrB"/>
    <property type="match status" value="1"/>
</dbReference>
<feature type="domain" description="ABC transmembrane type-2" evidence="7">
    <location>
        <begin position="29"/>
        <end position="259"/>
    </location>
</feature>
<gene>
    <name evidence="8" type="ORF">ACFPFM_08515</name>
</gene>
<evidence type="ECO:0000313" key="9">
    <source>
        <dbReference type="Proteomes" id="UP001595833"/>
    </source>
</evidence>
<dbReference type="EMBL" id="JBHSJB010000007">
    <property type="protein sequence ID" value="MFC5053801.1"/>
    <property type="molecule type" value="Genomic_DNA"/>
</dbReference>
<feature type="transmembrane region" description="Helical" evidence="6">
    <location>
        <begin position="31"/>
        <end position="50"/>
    </location>
</feature>
<name>A0ABV9XZH3_9PSEU</name>
<comment type="subcellular location">
    <subcellularLocation>
        <location evidence="6">Cell membrane</location>
        <topology evidence="6">Multi-pass membrane protein</topology>
    </subcellularLocation>
    <subcellularLocation>
        <location evidence="1">Membrane</location>
        <topology evidence="1">Multi-pass membrane protein</topology>
    </subcellularLocation>
</comment>
<evidence type="ECO:0000256" key="1">
    <source>
        <dbReference type="ARBA" id="ARBA00004141"/>
    </source>
</evidence>
<proteinExistence type="inferred from homology"/>
<evidence type="ECO:0000259" key="7">
    <source>
        <dbReference type="PROSITE" id="PS51012"/>
    </source>
</evidence>
<keyword evidence="9" id="KW-1185">Reference proteome</keyword>
<dbReference type="PRINTS" id="PR00164">
    <property type="entry name" value="ABC2TRNSPORT"/>
</dbReference>
<dbReference type="PANTHER" id="PTHR43229">
    <property type="entry name" value="NODULATION PROTEIN J"/>
    <property type="match status" value="1"/>
</dbReference>
<comment type="similarity">
    <text evidence="6">Belongs to the ABC-2 integral membrane protein family.</text>
</comment>
<evidence type="ECO:0000256" key="4">
    <source>
        <dbReference type="ARBA" id="ARBA00023136"/>
    </source>
</evidence>
<feature type="transmembrane region" description="Helical" evidence="6">
    <location>
        <begin position="179"/>
        <end position="198"/>
    </location>
</feature>
<dbReference type="InterPro" id="IPR051784">
    <property type="entry name" value="Nod_factor_ABC_transporter"/>
</dbReference>
<dbReference type="PANTHER" id="PTHR43229:SF2">
    <property type="entry name" value="NODULATION PROTEIN J"/>
    <property type="match status" value="1"/>
</dbReference>
<keyword evidence="6" id="KW-1003">Cell membrane</keyword>
<keyword evidence="3 6" id="KW-1133">Transmembrane helix</keyword>
<dbReference type="Pfam" id="PF01061">
    <property type="entry name" value="ABC2_membrane"/>
    <property type="match status" value="1"/>
</dbReference>
<evidence type="ECO:0000256" key="5">
    <source>
        <dbReference type="ARBA" id="ARBA00023251"/>
    </source>
</evidence>
<evidence type="ECO:0000256" key="6">
    <source>
        <dbReference type="RuleBase" id="RU361157"/>
    </source>
</evidence>
<accession>A0ABV9XZH3</accession>
<sequence length="262" mass="28163">MEPRVLGSFHAALIAVEKHWTWYRRNWRATVISNFFQPVLMLLAMGLGFGSQVQAGQATGGHPYVVFLAPALLVLTAAQNAMFESTYAILSSFKWQKTYFGVVSTPVTPAQVLYGQLLWIALRLAVCTAVFLAVAAALGAVTSPSAVLAVPFAVLAGMAFSAPVVAFTATREKPDSFNALFRFVLMPMTLFTGAFFPLDQLPAWLHPLAWATPVWHGIELARGAAFGTLGALPALGHVAYLCALVAAGVALGRHHFHRRLAA</sequence>
<keyword evidence="6" id="KW-0813">Transport</keyword>
<dbReference type="RefSeq" id="WP_344036677.1">
    <property type="nucleotide sequence ID" value="NZ_BAAAKE010000005.1"/>
</dbReference>
<dbReference type="PROSITE" id="PS51012">
    <property type="entry name" value="ABC_TM2"/>
    <property type="match status" value="1"/>
</dbReference>